<dbReference type="Pfam" id="PF08241">
    <property type="entry name" value="Methyltransf_11"/>
    <property type="match status" value="1"/>
</dbReference>
<keyword evidence="3" id="KW-1185">Reference proteome</keyword>
<name>A0ABU1IK18_9BACL</name>
<evidence type="ECO:0000259" key="1">
    <source>
        <dbReference type="Pfam" id="PF08241"/>
    </source>
</evidence>
<evidence type="ECO:0000313" key="2">
    <source>
        <dbReference type="EMBL" id="MDR6225120.1"/>
    </source>
</evidence>
<reference evidence="2 3" key="1">
    <citation type="submission" date="2023-07" db="EMBL/GenBank/DDBJ databases">
        <title>Genomic Encyclopedia of Type Strains, Phase IV (KMG-IV): sequencing the most valuable type-strain genomes for metagenomic binning, comparative biology and taxonomic classification.</title>
        <authorList>
            <person name="Goeker M."/>
        </authorList>
    </citation>
    <scope>NUCLEOTIDE SEQUENCE [LARGE SCALE GENOMIC DNA]</scope>
    <source>
        <strain evidence="2 3">DSM 45903</strain>
    </source>
</reference>
<dbReference type="InterPro" id="IPR029063">
    <property type="entry name" value="SAM-dependent_MTases_sf"/>
</dbReference>
<gene>
    <name evidence="2" type="ORF">JOE21_001111</name>
</gene>
<protein>
    <submittedName>
        <fullName evidence="2">Ubiquinone/menaquinone biosynthesis C-methylase UbiE</fullName>
    </submittedName>
</protein>
<dbReference type="InterPro" id="IPR013216">
    <property type="entry name" value="Methyltransf_11"/>
</dbReference>
<keyword evidence="2" id="KW-0830">Ubiquinone</keyword>
<dbReference type="EMBL" id="JAVDQG010000002">
    <property type="protein sequence ID" value="MDR6225120.1"/>
    <property type="molecule type" value="Genomic_DNA"/>
</dbReference>
<dbReference type="SUPFAM" id="SSF53335">
    <property type="entry name" value="S-adenosyl-L-methionine-dependent methyltransferases"/>
    <property type="match status" value="1"/>
</dbReference>
<dbReference type="RefSeq" id="WP_309863359.1">
    <property type="nucleotide sequence ID" value="NZ_JAVDQG010000002.1"/>
</dbReference>
<dbReference type="Gene3D" id="3.40.50.150">
    <property type="entry name" value="Vaccinia Virus protein VP39"/>
    <property type="match status" value="1"/>
</dbReference>
<evidence type="ECO:0000313" key="3">
    <source>
        <dbReference type="Proteomes" id="UP001185012"/>
    </source>
</evidence>
<dbReference type="CDD" id="cd02440">
    <property type="entry name" value="AdoMet_MTases"/>
    <property type="match status" value="1"/>
</dbReference>
<sequence length="261" mass="29872">MEKVYDTIGGNYDTTRRADPEITRRLRSHLQLPNGSSVIDIACGTGNYTIALHHLHLQMTGVDISKTMIEQARTKSDQIDWIHSDAVSLPVSESRYDGAIIVLSIHHIADRRQVFHEIYRVLNQGRLVIFTSSPEQMKGYWLNEYFPQAMDAACSQMPSVPLIYRELQHAGFSIIGTESFLVQPDLKDFFLYSGRYQPELYLDKQVRKGISTFATLADPEEVNSGCERLKADLQSGRFKEVQNRYRSDQGDYCFIVAEKRK</sequence>
<feature type="domain" description="Methyltransferase type 11" evidence="1">
    <location>
        <begin position="40"/>
        <end position="129"/>
    </location>
</feature>
<dbReference type="PANTHER" id="PTHR43861">
    <property type="entry name" value="TRANS-ACONITATE 2-METHYLTRANSFERASE-RELATED"/>
    <property type="match status" value="1"/>
</dbReference>
<dbReference type="Proteomes" id="UP001185012">
    <property type="component" value="Unassembled WGS sequence"/>
</dbReference>
<proteinExistence type="predicted"/>
<accession>A0ABU1IK18</accession>
<comment type="caution">
    <text evidence="2">The sequence shown here is derived from an EMBL/GenBank/DDBJ whole genome shotgun (WGS) entry which is preliminary data.</text>
</comment>
<organism evidence="2 3">
    <name type="scientific">Desmospora profundinema</name>
    <dbReference type="NCBI Taxonomy" id="1571184"/>
    <lineage>
        <taxon>Bacteria</taxon>
        <taxon>Bacillati</taxon>
        <taxon>Bacillota</taxon>
        <taxon>Bacilli</taxon>
        <taxon>Bacillales</taxon>
        <taxon>Thermoactinomycetaceae</taxon>
        <taxon>Desmospora</taxon>
    </lineage>
</organism>